<dbReference type="EMBL" id="OZ037944">
    <property type="protein sequence ID" value="CAL1694783.1"/>
    <property type="molecule type" value="Genomic_DNA"/>
</dbReference>
<dbReference type="Pfam" id="PF20151">
    <property type="entry name" value="DUF6533"/>
    <property type="match status" value="1"/>
</dbReference>
<feature type="transmembrane region" description="Helical" evidence="1">
    <location>
        <begin position="111"/>
        <end position="129"/>
    </location>
</feature>
<evidence type="ECO:0000313" key="3">
    <source>
        <dbReference type="EMBL" id="CAL1694783.1"/>
    </source>
</evidence>
<feature type="domain" description="DUF6533" evidence="2">
    <location>
        <begin position="26"/>
        <end position="67"/>
    </location>
</feature>
<feature type="transmembrane region" description="Helical" evidence="1">
    <location>
        <begin position="135"/>
        <end position="158"/>
    </location>
</feature>
<evidence type="ECO:0000256" key="1">
    <source>
        <dbReference type="SAM" id="Phobius"/>
    </source>
</evidence>
<proteinExistence type="predicted"/>
<feature type="transmembrane region" description="Helical" evidence="1">
    <location>
        <begin position="87"/>
        <end position="104"/>
    </location>
</feature>
<feature type="transmembrane region" description="Helical" evidence="1">
    <location>
        <begin position="200"/>
        <end position="220"/>
    </location>
</feature>
<keyword evidence="1" id="KW-1133">Transmembrane helix</keyword>
<dbReference type="InterPro" id="IPR045340">
    <property type="entry name" value="DUF6533"/>
</dbReference>
<protein>
    <recommendedName>
        <fullName evidence="2">DUF6533 domain-containing protein</fullName>
    </recommendedName>
</protein>
<gene>
    <name evidence="3" type="ORF">GFSPODELE1_LOCUS459</name>
</gene>
<accession>A0ABP1CJ98</accession>
<keyword evidence="1" id="KW-0472">Membrane</keyword>
<reference evidence="4" key="1">
    <citation type="submission" date="2024-04" db="EMBL/GenBank/DDBJ databases">
        <authorList>
            <person name="Shaw F."/>
            <person name="Minotto A."/>
        </authorList>
    </citation>
    <scope>NUCLEOTIDE SEQUENCE [LARGE SCALE GENOMIC DNA]</scope>
</reference>
<keyword evidence="1" id="KW-0812">Transmembrane</keyword>
<evidence type="ECO:0000313" key="4">
    <source>
        <dbReference type="Proteomes" id="UP001497453"/>
    </source>
</evidence>
<name>A0ABP1CJ98_9APHY</name>
<keyword evidence="4" id="KW-1185">Reference proteome</keyword>
<dbReference type="Proteomes" id="UP001497453">
    <property type="component" value="Chromosome 1"/>
</dbReference>
<evidence type="ECO:0000259" key="2">
    <source>
        <dbReference type="Pfam" id="PF20151"/>
    </source>
</evidence>
<sequence length="292" mass="32948">MTREASGPIPLVAINALDMGKRSRGAAMGLLFYDHMITLDLEISLVWSQSKKRPAFYLFIFNRFFAFFFLIFDSIPLTKAGTNSSHVWISTTLLFLSFCVIYLMCDDLVTLLTTLTVQAILMLRVYALYERSRKILVFLLTVCLLELAAMATLVGVTIKHLDHILIASTDTGCYYHAWPLTKGNKGPRIPLVTRMARDSLFYFVIVFALLLISTLIWARAPTYINMVMPWSAALPSILGSRLLLNMREIVSRQMNGSYIIESFAGNQTIPFRNPSSTFEAEEESELATLQDA</sequence>
<feature type="transmembrane region" description="Helical" evidence="1">
    <location>
        <begin position="55"/>
        <end position="75"/>
    </location>
</feature>
<organism evidence="3 4">
    <name type="scientific">Somion occarium</name>
    <dbReference type="NCBI Taxonomy" id="3059160"/>
    <lineage>
        <taxon>Eukaryota</taxon>
        <taxon>Fungi</taxon>
        <taxon>Dikarya</taxon>
        <taxon>Basidiomycota</taxon>
        <taxon>Agaricomycotina</taxon>
        <taxon>Agaricomycetes</taxon>
        <taxon>Polyporales</taxon>
        <taxon>Cerrenaceae</taxon>
        <taxon>Somion</taxon>
    </lineage>
</organism>